<keyword evidence="3" id="KW-1185">Reference proteome</keyword>
<dbReference type="EMBL" id="KN831955">
    <property type="protein sequence ID" value="KIO09284.1"/>
    <property type="molecule type" value="Genomic_DNA"/>
</dbReference>
<evidence type="ECO:0000256" key="1">
    <source>
        <dbReference type="SAM" id="MobiDB-lite"/>
    </source>
</evidence>
<reference evidence="3" key="2">
    <citation type="submission" date="2015-01" db="EMBL/GenBank/DDBJ databases">
        <title>Evolutionary Origins and Diversification of the Mycorrhizal Mutualists.</title>
        <authorList>
            <consortium name="DOE Joint Genome Institute"/>
            <consortium name="Mycorrhizal Genomics Consortium"/>
            <person name="Kohler A."/>
            <person name="Kuo A."/>
            <person name="Nagy L.G."/>
            <person name="Floudas D."/>
            <person name="Copeland A."/>
            <person name="Barry K.W."/>
            <person name="Cichocki N."/>
            <person name="Veneault-Fourrey C."/>
            <person name="LaButti K."/>
            <person name="Lindquist E.A."/>
            <person name="Lipzen A."/>
            <person name="Lundell T."/>
            <person name="Morin E."/>
            <person name="Murat C."/>
            <person name="Riley R."/>
            <person name="Ohm R."/>
            <person name="Sun H."/>
            <person name="Tunlid A."/>
            <person name="Henrissat B."/>
            <person name="Grigoriev I.V."/>
            <person name="Hibbett D.S."/>
            <person name="Martin F."/>
        </authorList>
    </citation>
    <scope>NUCLEOTIDE SEQUENCE [LARGE SCALE GENOMIC DNA]</scope>
    <source>
        <strain evidence="3">Marx 270</strain>
    </source>
</reference>
<feature type="compositionally biased region" description="Basic and acidic residues" evidence="1">
    <location>
        <begin position="14"/>
        <end position="34"/>
    </location>
</feature>
<name>A0A0C3PLW1_PISTI</name>
<proteinExistence type="predicted"/>
<gene>
    <name evidence="2" type="ORF">M404DRAFT_22472</name>
</gene>
<dbReference type="Proteomes" id="UP000054217">
    <property type="component" value="Unassembled WGS sequence"/>
</dbReference>
<sequence>MCKEKEIPAATGSDLHHWQSAEVLHTDPLEHADSKQNPPADTAAVPPERMASNPFFIAQEKPTKRTLLPNTTANPFADLHSITAPPIESTPNPPPTGNGRALQSLIATLETFPAEVEGRLRAISMQSSVYSWGSYLASEPGEDAVSIAAFPDPLT</sequence>
<dbReference type="OrthoDB" id="2670057at2759"/>
<evidence type="ECO:0000313" key="2">
    <source>
        <dbReference type="EMBL" id="KIO09284.1"/>
    </source>
</evidence>
<protein>
    <submittedName>
        <fullName evidence="2">Uncharacterized protein</fullName>
    </submittedName>
</protein>
<evidence type="ECO:0000313" key="3">
    <source>
        <dbReference type="Proteomes" id="UP000054217"/>
    </source>
</evidence>
<dbReference type="HOGENOM" id="CLU_143000_0_0_1"/>
<feature type="region of interest" description="Disordered" evidence="1">
    <location>
        <begin position="1"/>
        <end position="100"/>
    </location>
</feature>
<reference evidence="2 3" key="1">
    <citation type="submission" date="2014-04" db="EMBL/GenBank/DDBJ databases">
        <authorList>
            <consortium name="DOE Joint Genome Institute"/>
            <person name="Kuo A."/>
            <person name="Kohler A."/>
            <person name="Costa M.D."/>
            <person name="Nagy L.G."/>
            <person name="Floudas D."/>
            <person name="Copeland A."/>
            <person name="Barry K.W."/>
            <person name="Cichocki N."/>
            <person name="Veneault-Fourrey C."/>
            <person name="LaButti K."/>
            <person name="Lindquist E.A."/>
            <person name="Lipzen A."/>
            <person name="Lundell T."/>
            <person name="Morin E."/>
            <person name="Murat C."/>
            <person name="Sun H."/>
            <person name="Tunlid A."/>
            <person name="Henrissat B."/>
            <person name="Grigoriev I.V."/>
            <person name="Hibbett D.S."/>
            <person name="Martin F."/>
            <person name="Nordberg H.P."/>
            <person name="Cantor M.N."/>
            <person name="Hua S.X."/>
        </authorList>
    </citation>
    <scope>NUCLEOTIDE SEQUENCE [LARGE SCALE GENOMIC DNA]</scope>
    <source>
        <strain evidence="2 3">Marx 270</strain>
    </source>
</reference>
<organism evidence="2 3">
    <name type="scientific">Pisolithus tinctorius Marx 270</name>
    <dbReference type="NCBI Taxonomy" id="870435"/>
    <lineage>
        <taxon>Eukaryota</taxon>
        <taxon>Fungi</taxon>
        <taxon>Dikarya</taxon>
        <taxon>Basidiomycota</taxon>
        <taxon>Agaricomycotina</taxon>
        <taxon>Agaricomycetes</taxon>
        <taxon>Agaricomycetidae</taxon>
        <taxon>Boletales</taxon>
        <taxon>Sclerodermatineae</taxon>
        <taxon>Pisolithaceae</taxon>
        <taxon>Pisolithus</taxon>
    </lineage>
</organism>
<dbReference type="AlphaFoldDB" id="A0A0C3PLW1"/>
<dbReference type="InParanoid" id="A0A0C3PLW1"/>
<accession>A0A0C3PLW1</accession>